<dbReference type="Gene3D" id="1.20.1600.10">
    <property type="entry name" value="Outer membrane efflux proteins (OEP)"/>
    <property type="match status" value="1"/>
</dbReference>
<dbReference type="Proteomes" id="UP000439591">
    <property type="component" value="Unassembled WGS sequence"/>
</dbReference>
<evidence type="ECO:0000256" key="2">
    <source>
        <dbReference type="SAM" id="MobiDB-lite"/>
    </source>
</evidence>
<evidence type="ECO:0000313" key="4">
    <source>
        <dbReference type="EMBL" id="CAA0080524.1"/>
    </source>
</evidence>
<dbReference type="Pfam" id="PF02321">
    <property type="entry name" value="OEP"/>
    <property type="match status" value="2"/>
</dbReference>
<dbReference type="Proteomes" id="UP000435877">
    <property type="component" value="Unassembled WGS sequence"/>
</dbReference>
<dbReference type="InterPro" id="IPR003423">
    <property type="entry name" value="OMP_efflux"/>
</dbReference>
<dbReference type="InterPro" id="IPR010131">
    <property type="entry name" value="MdtP/NodT-like"/>
</dbReference>
<sequence>MQTFKTPPRFTALYLSMAILAGCAASPTSQNYAQQAQADLNITEQAATEAEQVAPILLPELIGSESLNALIDQALTANPSLQQTLLTLEITQLQRRQTGADRLPDLDAGISASKQEENSTTASETSHTGSLTLSLNLDLWGKLSDRYKAAGKDVAQQRAIYHEAKNALAAEVMTAWLNSVALQHAIDIESQRLQSLEKTAQFIANRYRSGLGNLEDIDTARSAVYQSQARMAEYNEDLARQQRALGQLLGQSEVADLTELNDYPSVLLPVAALPEQNLEQRPDLQAAYFAIEANQLRSKAAYKDMLPNLSLQAALEDTASSLSSALLKTPVWSLLGQLVAPLYRGGELRAAAKIADLEIAQSYQAFRESLLNAVVEVDDALGSEQELAKRQAHISDALEAAKRTTTQYQSKYRAGLVDILDLLTVQQQSYDLAAQLDNLIYQRLANRIALGLALGLGVQA</sequence>
<keyword evidence="6" id="KW-1185">Reference proteome</keyword>
<accession>A0A5S9MTX5</accession>
<protein>
    <submittedName>
        <fullName evidence="4">Cation efflux system protein CusC</fullName>
    </submittedName>
</protein>
<feature type="signal peptide" evidence="3">
    <location>
        <begin position="1"/>
        <end position="33"/>
    </location>
</feature>
<dbReference type="PANTHER" id="PTHR30203:SF23">
    <property type="entry name" value="OUTER MEMBRANE EFFLUX PROTEIN"/>
    <property type="match status" value="1"/>
</dbReference>
<dbReference type="PANTHER" id="PTHR30203">
    <property type="entry name" value="OUTER MEMBRANE CATION EFFLUX PROTEIN"/>
    <property type="match status" value="1"/>
</dbReference>
<dbReference type="AlphaFoldDB" id="A0A5S9MTX5"/>
<proteinExistence type="inferred from homology"/>
<feature type="chain" id="PRO_5036150333" evidence="3">
    <location>
        <begin position="34"/>
        <end position="460"/>
    </location>
</feature>
<dbReference type="Gene3D" id="2.20.200.10">
    <property type="entry name" value="Outer membrane efflux proteins (OEP)"/>
    <property type="match status" value="1"/>
</dbReference>
<dbReference type="PROSITE" id="PS51257">
    <property type="entry name" value="PROKAR_LIPOPROTEIN"/>
    <property type="match status" value="1"/>
</dbReference>
<name>A0A5S9MTX5_9GAMM</name>
<comment type="similarity">
    <text evidence="1">Belongs to the outer membrane factor (OMF) (TC 1.B.17) family.</text>
</comment>
<keyword evidence="3" id="KW-0732">Signal</keyword>
<evidence type="ECO:0000256" key="1">
    <source>
        <dbReference type="ARBA" id="ARBA00007613"/>
    </source>
</evidence>
<dbReference type="EMBL" id="CACSIM010000001">
    <property type="protein sequence ID" value="CAA0080524.1"/>
    <property type="molecule type" value="Genomic_DNA"/>
</dbReference>
<feature type="region of interest" description="Disordered" evidence="2">
    <location>
        <begin position="101"/>
        <end position="127"/>
    </location>
</feature>
<evidence type="ECO:0000313" key="7">
    <source>
        <dbReference type="Proteomes" id="UP000439591"/>
    </source>
</evidence>
<gene>
    <name evidence="4" type="primary">cusC</name>
    <name evidence="5" type="ORF">IHBHHGIJ_00862</name>
    <name evidence="4" type="ORF">KFEGEMFD_00289</name>
</gene>
<feature type="compositionally biased region" description="Polar residues" evidence="2">
    <location>
        <begin position="118"/>
        <end position="127"/>
    </location>
</feature>
<dbReference type="EMBL" id="CACSIK010000001">
    <property type="protein sequence ID" value="CAA0085612.1"/>
    <property type="molecule type" value="Genomic_DNA"/>
</dbReference>
<evidence type="ECO:0000313" key="5">
    <source>
        <dbReference type="EMBL" id="CAA0085612.1"/>
    </source>
</evidence>
<dbReference type="SUPFAM" id="SSF56954">
    <property type="entry name" value="Outer membrane efflux proteins (OEP)"/>
    <property type="match status" value="1"/>
</dbReference>
<organism evidence="4 7">
    <name type="scientific">Zhongshania aliphaticivorans</name>
    <dbReference type="NCBI Taxonomy" id="1470434"/>
    <lineage>
        <taxon>Bacteria</taxon>
        <taxon>Pseudomonadati</taxon>
        <taxon>Pseudomonadota</taxon>
        <taxon>Gammaproteobacteria</taxon>
        <taxon>Cellvibrionales</taxon>
        <taxon>Spongiibacteraceae</taxon>
        <taxon>Zhongshania</taxon>
    </lineage>
</organism>
<reference evidence="6 7" key="1">
    <citation type="submission" date="2019-11" db="EMBL/GenBank/DDBJ databases">
        <authorList>
            <person name="Holert J."/>
        </authorList>
    </citation>
    <scope>NUCLEOTIDE SEQUENCE [LARGE SCALE GENOMIC DNA]</scope>
    <source>
        <strain evidence="4">BC3_2A</strain>
        <strain evidence="5">SB11_1A</strain>
    </source>
</reference>
<evidence type="ECO:0000256" key="3">
    <source>
        <dbReference type="SAM" id="SignalP"/>
    </source>
</evidence>
<dbReference type="GO" id="GO:0015562">
    <property type="term" value="F:efflux transmembrane transporter activity"/>
    <property type="evidence" value="ECO:0007669"/>
    <property type="project" value="InterPro"/>
</dbReference>
<dbReference type="RefSeq" id="WP_200842601.1">
    <property type="nucleotide sequence ID" value="NZ_CACSIK010000001.1"/>
</dbReference>
<evidence type="ECO:0000313" key="6">
    <source>
        <dbReference type="Proteomes" id="UP000435877"/>
    </source>
</evidence>